<feature type="transmembrane region" description="Helical" evidence="1">
    <location>
        <begin position="77"/>
        <end position="94"/>
    </location>
</feature>
<keyword evidence="1" id="KW-0472">Membrane</keyword>
<dbReference type="InterPro" id="IPR012347">
    <property type="entry name" value="Ferritin-like"/>
</dbReference>
<evidence type="ECO:0000313" key="4">
    <source>
        <dbReference type="Proteomes" id="UP001155128"/>
    </source>
</evidence>
<evidence type="ECO:0000259" key="2">
    <source>
        <dbReference type="Pfam" id="PF03713"/>
    </source>
</evidence>
<dbReference type="EMBL" id="JAMSHT010000001">
    <property type="protein sequence ID" value="MCM8558328.1"/>
    <property type="molecule type" value="Genomic_DNA"/>
</dbReference>
<dbReference type="RefSeq" id="WP_252115138.1">
    <property type="nucleotide sequence ID" value="NZ_JAMSHT010000001.1"/>
</dbReference>
<dbReference type="Gene3D" id="1.20.1260.10">
    <property type="match status" value="1"/>
</dbReference>
<reference evidence="3" key="1">
    <citation type="submission" date="2022-06" db="EMBL/GenBank/DDBJ databases">
        <title>Sphingomicrobium sedimins sp. nov., a marine bacterium isolated from tidal flat.</title>
        <authorList>
            <person name="Kim C.-H."/>
            <person name="Yoo Y."/>
            <person name="Kim J.-J."/>
        </authorList>
    </citation>
    <scope>NUCLEOTIDE SEQUENCE</scope>
    <source>
        <strain evidence="3">GRR-S6-50</strain>
    </source>
</reference>
<keyword evidence="1" id="KW-0812">Transmembrane</keyword>
<dbReference type="AlphaFoldDB" id="A0A9X2EHX1"/>
<name>A0A9X2EHX1_9SPHN</name>
<evidence type="ECO:0000256" key="1">
    <source>
        <dbReference type="SAM" id="Phobius"/>
    </source>
</evidence>
<protein>
    <submittedName>
        <fullName evidence="3">DUF305 domain-containing protein</fullName>
    </submittedName>
</protein>
<feature type="transmembrane region" description="Helical" evidence="1">
    <location>
        <begin position="50"/>
        <end position="70"/>
    </location>
</feature>
<feature type="transmembrane region" description="Helical" evidence="1">
    <location>
        <begin position="12"/>
        <end position="30"/>
    </location>
</feature>
<dbReference type="InterPro" id="IPR005183">
    <property type="entry name" value="DUF305_CopM-like"/>
</dbReference>
<comment type="caution">
    <text evidence="3">The sequence shown here is derived from an EMBL/GenBank/DDBJ whole genome shotgun (WGS) entry which is preliminary data.</text>
</comment>
<evidence type="ECO:0000313" key="3">
    <source>
        <dbReference type="EMBL" id="MCM8558328.1"/>
    </source>
</evidence>
<proteinExistence type="predicted"/>
<accession>A0A9X2EHX1</accession>
<keyword evidence="4" id="KW-1185">Reference proteome</keyword>
<keyword evidence="1" id="KW-1133">Transmembrane helix</keyword>
<organism evidence="3 4">
    <name type="scientific">Sphingomicrobium sediminis</name>
    <dbReference type="NCBI Taxonomy" id="2950949"/>
    <lineage>
        <taxon>Bacteria</taxon>
        <taxon>Pseudomonadati</taxon>
        <taxon>Pseudomonadota</taxon>
        <taxon>Alphaproteobacteria</taxon>
        <taxon>Sphingomonadales</taxon>
        <taxon>Sphingomonadaceae</taxon>
        <taxon>Sphingomicrobium</taxon>
    </lineage>
</organism>
<gene>
    <name evidence="3" type="ORF">NDO55_10915</name>
</gene>
<dbReference type="Pfam" id="PF03713">
    <property type="entry name" value="DUF305"/>
    <property type="match status" value="1"/>
</dbReference>
<dbReference type="Proteomes" id="UP001155128">
    <property type="component" value="Unassembled WGS sequence"/>
</dbReference>
<feature type="domain" description="DUF305" evidence="2">
    <location>
        <begin position="102"/>
        <end position="161"/>
    </location>
</feature>
<sequence>MTDQSHQSHQGKWTTFFAMIATSIVTMFVLKYSNVWEPSHVFFSQTRMWMALMMGMAMIVIMLGFMWGMYRTLATKVLVMAGAILGFFLFLWLARSQATVEDEAWMKAMIPHHSIAVLTSSRAEISDPRVRELADAIIEAQVKEIAEMELLLEDIEANGEMGDGTPLPARSAELTPELLEEAKKAVERPIIENAREEVEVGDKGRGQGGLTSSVGFVFATRRPIRIVSRQN</sequence>